<sequence>MKRSEGHAASLNENSFQAVAARSVPAMLNALASLLSSYGDSLLYFSAGTGEDSGTGAPARPTTPGEALEWADSAESRLDMFRHGLWLESERIRLYARLAGSGFLCEAGSREEVASALSRLRSALARAAEAVILACCRLLESVNEAGDRKHAFRTRGRRLLEALEHLFVAARRIAGDCEEDEDAAFPAGRGEPHFDAGGLDRLERAIVRAYMDHPPARKSMRETAARIRLHLRRGAPGHEERETDAGTKPWTPFAGKEKSGGRPGG</sequence>
<evidence type="ECO:0000313" key="3">
    <source>
        <dbReference type="Proteomes" id="UP001596528"/>
    </source>
</evidence>
<keyword evidence="3" id="KW-1185">Reference proteome</keyword>
<proteinExistence type="predicted"/>
<comment type="caution">
    <text evidence="2">The sequence shown here is derived from an EMBL/GenBank/DDBJ whole genome shotgun (WGS) entry which is preliminary data.</text>
</comment>
<feature type="region of interest" description="Disordered" evidence="1">
    <location>
        <begin position="231"/>
        <end position="265"/>
    </location>
</feature>
<dbReference type="Proteomes" id="UP001596528">
    <property type="component" value="Unassembled WGS sequence"/>
</dbReference>
<evidence type="ECO:0000256" key="1">
    <source>
        <dbReference type="SAM" id="MobiDB-lite"/>
    </source>
</evidence>
<organism evidence="2 3">
    <name type="scientific">Paenibacillus thermoaerophilus</name>
    <dbReference type="NCBI Taxonomy" id="1215385"/>
    <lineage>
        <taxon>Bacteria</taxon>
        <taxon>Bacillati</taxon>
        <taxon>Bacillota</taxon>
        <taxon>Bacilli</taxon>
        <taxon>Bacillales</taxon>
        <taxon>Paenibacillaceae</taxon>
        <taxon>Paenibacillus</taxon>
    </lineage>
</organism>
<feature type="compositionally biased region" description="Basic and acidic residues" evidence="1">
    <location>
        <begin position="255"/>
        <end position="265"/>
    </location>
</feature>
<feature type="compositionally biased region" description="Basic and acidic residues" evidence="1">
    <location>
        <begin position="236"/>
        <end position="245"/>
    </location>
</feature>
<protein>
    <submittedName>
        <fullName evidence="2">Uncharacterized protein</fullName>
    </submittedName>
</protein>
<reference evidence="3" key="1">
    <citation type="journal article" date="2019" name="Int. J. Syst. Evol. Microbiol.">
        <title>The Global Catalogue of Microorganisms (GCM) 10K type strain sequencing project: providing services to taxonomists for standard genome sequencing and annotation.</title>
        <authorList>
            <consortium name="The Broad Institute Genomics Platform"/>
            <consortium name="The Broad Institute Genome Sequencing Center for Infectious Disease"/>
            <person name="Wu L."/>
            <person name="Ma J."/>
        </authorList>
    </citation>
    <scope>NUCLEOTIDE SEQUENCE [LARGE SCALE GENOMIC DNA]</scope>
    <source>
        <strain evidence="3">JCM 18657</strain>
    </source>
</reference>
<accession>A0ABW2V708</accession>
<dbReference type="EMBL" id="JBHTGQ010000032">
    <property type="protein sequence ID" value="MFC7751038.1"/>
    <property type="molecule type" value="Genomic_DNA"/>
</dbReference>
<gene>
    <name evidence="2" type="ORF">ACFQWB_14020</name>
</gene>
<name>A0ABW2V708_9BACL</name>
<dbReference type="RefSeq" id="WP_138789509.1">
    <property type="nucleotide sequence ID" value="NZ_JBHTGQ010000032.1"/>
</dbReference>
<evidence type="ECO:0000313" key="2">
    <source>
        <dbReference type="EMBL" id="MFC7751038.1"/>
    </source>
</evidence>